<evidence type="ECO:0000313" key="3">
    <source>
        <dbReference type="Proteomes" id="UP000574690"/>
    </source>
</evidence>
<dbReference type="Pfam" id="PF06769">
    <property type="entry name" value="YoeB_toxin"/>
    <property type="match status" value="1"/>
</dbReference>
<dbReference type="GO" id="GO:0006401">
    <property type="term" value="P:RNA catabolic process"/>
    <property type="evidence" value="ECO:0007669"/>
    <property type="project" value="InterPro"/>
</dbReference>
<evidence type="ECO:0000256" key="1">
    <source>
        <dbReference type="ARBA" id="ARBA00050056"/>
    </source>
</evidence>
<organism evidence="2 3">
    <name type="scientific">Glycomyces artemisiae</name>
    <dbReference type="NCBI Taxonomy" id="1076443"/>
    <lineage>
        <taxon>Bacteria</taxon>
        <taxon>Bacillati</taxon>
        <taxon>Actinomycetota</taxon>
        <taxon>Actinomycetes</taxon>
        <taxon>Glycomycetales</taxon>
        <taxon>Glycomycetaceae</taxon>
        <taxon>Glycomyces</taxon>
    </lineage>
</organism>
<dbReference type="InterPro" id="IPR009614">
    <property type="entry name" value="YoeB_toxin"/>
</dbReference>
<dbReference type="InterPro" id="IPR035093">
    <property type="entry name" value="RelE/ParE_toxin_dom_sf"/>
</dbReference>
<comment type="caution">
    <text evidence="2">The sequence shown here is derived from an EMBL/GenBank/DDBJ whole genome shotgun (WGS) entry which is preliminary data.</text>
</comment>
<dbReference type="Proteomes" id="UP000574690">
    <property type="component" value="Unassembled WGS sequence"/>
</dbReference>
<evidence type="ECO:0000313" key="2">
    <source>
        <dbReference type="EMBL" id="NUQ90129.1"/>
    </source>
</evidence>
<protein>
    <recommendedName>
        <fullName evidence="1">Endoribonuclease YoeB</fullName>
    </recommendedName>
</protein>
<gene>
    <name evidence="2" type="ORF">HOQ43_16915</name>
</gene>
<accession>A0A850CDS2</accession>
<sequence>MQRIDEHRLVYRVRDDLLEVIQVRGHYDA</sequence>
<name>A0A850CDS2_9ACTN</name>
<dbReference type="GO" id="GO:0004519">
    <property type="term" value="F:endonuclease activity"/>
    <property type="evidence" value="ECO:0007669"/>
    <property type="project" value="InterPro"/>
</dbReference>
<dbReference type="EMBL" id="JABFXE010000713">
    <property type="protein sequence ID" value="NUQ90129.1"/>
    <property type="molecule type" value="Genomic_DNA"/>
</dbReference>
<proteinExistence type="predicted"/>
<dbReference type="SUPFAM" id="SSF143011">
    <property type="entry name" value="RelE-like"/>
    <property type="match status" value="1"/>
</dbReference>
<dbReference type="Gene3D" id="3.30.2310.20">
    <property type="entry name" value="RelE-like"/>
    <property type="match status" value="1"/>
</dbReference>
<reference evidence="2 3" key="1">
    <citation type="submission" date="2020-05" db="EMBL/GenBank/DDBJ databases">
        <title>DNA-SIP metagenomic assembled genomes.</title>
        <authorList>
            <person name="Yu J."/>
        </authorList>
    </citation>
    <scope>NUCLEOTIDE SEQUENCE [LARGE SCALE GENOMIC DNA]</scope>
    <source>
        <strain evidence="2">Bin5.27</strain>
    </source>
</reference>
<dbReference type="AlphaFoldDB" id="A0A850CDS2"/>